<name>X1KAT5_9ZZZZ</name>
<organism evidence="1">
    <name type="scientific">marine sediment metagenome</name>
    <dbReference type="NCBI Taxonomy" id="412755"/>
    <lineage>
        <taxon>unclassified sequences</taxon>
        <taxon>metagenomes</taxon>
        <taxon>ecological metagenomes</taxon>
    </lineage>
</organism>
<feature type="non-terminal residue" evidence="1">
    <location>
        <position position="249"/>
    </location>
</feature>
<evidence type="ECO:0000313" key="1">
    <source>
        <dbReference type="EMBL" id="GAH87334.1"/>
    </source>
</evidence>
<reference evidence="1" key="1">
    <citation type="journal article" date="2014" name="Front. Microbiol.">
        <title>High frequency of phylogenetically diverse reductive dehalogenase-homologous genes in deep subseafloor sedimentary metagenomes.</title>
        <authorList>
            <person name="Kawai M."/>
            <person name="Futagami T."/>
            <person name="Toyoda A."/>
            <person name="Takaki Y."/>
            <person name="Nishi S."/>
            <person name="Hori S."/>
            <person name="Arai W."/>
            <person name="Tsubouchi T."/>
            <person name="Morono Y."/>
            <person name="Uchiyama I."/>
            <person name="Ito T."/>
            <person name="Fujiyama A."/>
            <person name="Inagaki F."/>
            <person name="Takami H."/>
        </authorList>
    </citation>
    <scope>NUCLEOTIDE SEQUENCE</scope>
    <source>
        <strain evidence="1">Expedition CK06-06</strain>
    </source>
</reference>
<dbReference type="EMBL" id="BARU01037366">
    <property type="protein sequence ID" value="GAH87334.1"/>
    <property type="molecule type" value="Genomic_DNA"/>
</dbReference>
<accession>X1KAT5</accession>
<feature type="non-terminal residue" evidence="1">
    <location>
        <position position="1"/>
    </location>
</feature>
<comment type="caution">
    <text evidence="1">The sequence shown here is derived from an EMBL/GenBank/DDBJ whole genome shotgun (WGS) entry which is preliminary data.</text>
</comment>
<proteinExistence type="predicted"/>
<sequence>TDMPEVEEVEGLLFTLKDITYLPDTPRMNEPFLVTGKVELFKIPFLAPVWVIVTAEYPETWWEEIIPIIGAPQVREMAMVLGADFEITFKGGFTREGVFKLTTRLYAGPTMPLDKITLPPFPPVATSETTFIVSGEVPPPEEVWEMVEEIPEIVVEAGPEVAAWEIVEEVAGIIVEAGPEVALWEMVEEVANIVVEAGPEVAAWEIVEEVAGIIVEAGPEAEFKGTISKKQLEYNESRGVIPVSNVPQG</sequence>
<gene>
    <name evidence="1" type="ORF">S03H2_58242</name>
</gene>
<protein>
    <submittedName>
        <fullName evidence="1">Uncharacterized protein</fullName>
    </submittedName>
</protein>
<dbReference type="AlphaFoldDB" id="X1KAT5"/>